<dbReference type="InterPro" id="IPR002938">
    <property type="entry name" value="FAD-bd"/>
</dbReference>
<evidence type="ECO:0000259" key="8">
    <source>
        <dbReference type="Pfam" id="PF01494"/>
    </source>
</evidence>
<comment type="caution">
    <text evidence="9">The sequence shown here is derived from an EMBL/GenBank/DDBJ whole genome shotgun (WGS) entry which is preliminary data.</text>
</comment>
<dbReference type="EC" id="1.14.13.-" evidence="9"/>
<dbReference type="Gene3D" id="3.50.50.60">
    <property type="entry name" value="FAD/NAD(P)-binding domain"/>
    <property type="match status" value="2"/>
</dbReference>
<reference evidence="9" key="1">
    <citation type="submission" date="2023-07" db="EMBL/GenBank/DDBJ databases">
        <title>Gilvimarinus algae sp. nov., isolated from the surface of Kelp.</title>
        <authorList>
            <person name="Sun Y.Y."/>
            <person name="Gong Y."/>
            <person name="Du Z.J."/>
        </authorList>
    </citation>
    <scope>NUCLEOTIDE SEQUENCE</scope>
    <source>
        <strain evidence="9">SDUM040014</strain>
    </source>
</reference>
<evidence type="ECO:0000256" key="4">
    <source>
        <dbReference type="ARBA" id="ARBA00022630"/>
    </source>
</evidence>
<evidence type="ECO:0000256" key="3">
    <source>
        <dbReference type="ARBA" id="ARBA00005349"/>
    </source>
</evidence>
<dbReference type="PANTHER" id="PTHR43876">
    <property type="entry name" value="UBIQUINONE BIOSYNTHESIS MONOOXYGENASE COQ6, MITOCHONDRIAL"/>
    <property type="match status" value="1"/>
</dbReference>
<feature type="domain" description="FAD-binding" evidence="8">
    <location>
        <begin position="4"/>
        <end position="336"/>
    </location>
</feature>
<dbReference type="SUPFAM" id="SSF51905">
    <property type="entry name" value="FAD/NAD(P)-binding domain"/>
    <property type="match status" value="1"/>
</dbReference>
<dbReference type="NCBIfam" id="TIGR01988">
    <property type="entry name" value="Ubi-OHases"/>
    <property type="match status" value="1"/>
</dbReference>
<dbReference type="GO" id="GO:0016491">
    <property type="term" value="F:oxidoreductase activity"/>
    <property type="evidence" value="ECO:0007669"/>
    <property type="project" value="UniProtKB-KW"/>
</dbReference>
<dbReference type="EMBL" id="JAULRT010000035">
    <property type="protein sequence ID" value="MDO3381329.1"/>
    <property type="molecule type" value="Genomic_DNA"/>
</dbReference>
<dbReference type="InterPro" id="IPR010971">
    <property type="entry name" value="UbiH/COQ6"/>
</dbReference>
<keyword evidence="10" id="KW-1185">Reference proteome</keyword>
<sequence length="393" mass="41878">MAEYDLAIAGGGMVGASVALLCLRHNPHWRIALIDPRSGAPEQSRPSFDARSTALSAGSMDCLETLGLRAPLEAAAPITRVHVSDRGYLPGQVLSASDFGRAALGYVVRNDALGRALLGALDACAGIDVLQDSVALLRFGAEAAQLELASGELISARLVVVADGADSPLRERLGIGVEQSDYQQCAVIANIRSSLPHQQTAYERFTDTGPMALLPLADPHESALVWTLPPELAAGLCAGSPEAFLGHLQRRFGHRLGRLRAVSERHAYPLVRREAREQVRSRLVLVGNAAHSLHPVAGQGFNLSLRDAQILAKSLSGSVDPGCLSGLEAYCQQRRADQRLTSELTHRMVQLFTHKGWSAVTLRHLGLLSLELVPGASAAFGRQMMGVAEASYG</sequence>
<evidence type="ECO:0000313" key="9">
    <source>
        <dbReference type="EMBL" id="MDO3381329.1"/>
    </source>
</evidence>
<evidence type="ECO:0000256" key="7">
    <source>
        <dbReference type="ARBA" id="ARBA00023033"/>
    </source>
</evidence>
<accession>A0ABT8TB45</accession>
<dbReference type="InterPro" id="IPR036188">
    <property type="entry name" value="FAD/NAD-bd_sf"/>
</dbReference>
<evidence type="ECO:0000256" key="2">
    <source>
        <dbReference type="ARBA" id="ARBA00004749"/>
    </source>
</evidence>
<keyword evidence="4" id="KW-0285">Flavoprotein</keyword>
<dbReference type="InterPro" id="IPR051205">
    <property type="entry name" value="UbiH/COQ6_monooxygenase"/>
</dbReference>
<dbReference type="Pfam" id="PF01494">
    <property type="entry name" value="FAD_binding_3"/>
    <property type="match status" value="1"/>
</dbReference>
<keyword evidence="6 9" id="KW-0560">Oxidoreductase</keyword>
<dbReference type="RefSeq" id="WP_302711466.1">
    <property type="nucleotide sequence ID" value="NZ_JAULRT010000035.1"/>
</dbReference>
<comment type="cofactor">
    <cofactor evidence="1">
        <name>FAD</name>
        <dbReference type="ChEBI" id="CHEBI:57692"/>
    </cofactor>
</comment>
<dbReference type="NCBIfam" id="NF004356">
    <property type="entry name" value="PRK05732.1"/>
    <property type="match status" value="1"/>
</dbReference>
<keyword evidence="5" id="KW-0274">FAD</keyword>
<name>A0ABT8TB45_9GAMM</name>
<protein>
    <submittedName>
        <fullName evidence="9">2-octaprenyl-6-methoxyphenyl hydroxylase</fullName>
        <ecNumber evidence="9">1.14.13.-</ecNumber>
    </submittedName>
</protein>
<gene>
    <name evidence="9" type="primary">ubiH</name>
    <name evidence="9" type="synonym">visB</name>
    <name evidence="9" type="ORF">QWI16_04030</name>
</gene>
<dbReference type="PANTHER" id="PTHR43876:SF8">
    <property type="entry name" value="2-OCTAPRENYL-6-METHOXYPHENOL HYDROXYLASE"/>
    <property type="match status" value="1"/>
</dbReference>
<evidence type="ECO:0000313" key="10">
    <source>
        <dbReference type="Proteomes" id="UP001168380"/>
    </source>
</evidence>
<comment type="pathway">
    <text evidence="2">Cofactor biosynthesis; ubiquinone biosynthesis.</text>
</comment>
<keyword evidence="7" id="KW-0503">Monooxygenase</keyword>
<comment type="similarity">
    <text evidence="3">Belongs to the UbiH/COQ6 family.</text>
</comment>
<dbReference type="PRINTS" id="PR00420">
    <property type="entry name" value="RNGMNOXGNASE"/>
</dbReference>
<dbReference type="Proteomes" id="UP001168380">
    <property type="component" value="Unassembled WGS sequence"/>
</dbReference>
<evidence type="ECO:0000256" key="5">
    <source>
        <dbReference type="ARBA" id="ARBA00022827"/>
    </source>
</evidence>
<proteinExistence type="inferred from homology"/>
<evidence type="ECO:0000256" key="1">
    <source>
        <dbReference type="ARBA" id="ARBA00001974"/>
    </source>
</evidence>
<organism evidence="9 10">
    <name type="scientific">Gilvimarinus algae</name>
    <dbReference type="NCBI Taxonomy" id="3058037"/>
    <lineage>
        <taxon>Bacteria</taxon>
        <taxon>Pseudomonadati</taxon>
        <taxon>Pseudomonadota</taxon>
        <taxon>Gammaproteobacteria</taxon>
        <taxon>Cellvibrionales</taxon>
        <taxon>Cellvibrionaceae</taxon>
        <taxon>Gilvimarinus</taxon>
    </lineage>
</organism>
<evidence type="ECO:0000256" key="6">
    <source>
        <dbReference type="ARBA" id="ARBA00023002"/>
    </source>
</evidence>